<feature type="compositionally biased region" description="Basic residues" evidence="1">
    <location>
        <begin position="90"/>
        <end position="101"/>
    </location>
</feature>
<sequence length="133" mass="14750">MTLYDVVVVPGQPDTIQPVEHLRVGILLHDHVCDGDLHCPSINPDAPPHPHERPEAHGVDALRSGLRREDDVEGRRRRRRGREGAASVRTGKKEKKRKVKKRETEGKRTGPPHWAPAPPAPRTPAPPAPRTPA</sequence>
<feature type="compositionally biased region" description="Basic and acidic residues" evidence="1">
    <location>
        <begin position="48"/>
        <end position="74"/>
    </location>
</feature>
<dbReference type="AlphaFoldDB" id="A0A6V7PV76"/>
<accession>A0A6V7PV76</accession>
<name>A0A6V7PV76_ANACO</name>
<feature type="region of interest" description="Disordered" evidence="1">
    <location>
        <begin position="36"/>
        <end position="133"/>
    </location>
</feature>
<organism evidence="2">
    <name type="scientific">Ananas comosus var. bracteatus</name>
    <name type="common">red pineapple</name>
    <dbReference type="NCBI Taxonomy" id="296719"/>
    <lineage>
        <taxon>Eukaryota</taxon>
        <taxon>Viridiplantae</taxon>
        <taxon>Streptophyta</taxon>
        <taxon>Embryophyta</taxon>
        <taxon>Tracheophyta</taxon>
        <taxon>Spermatophyta</taxon>
        <taxon>Magnoliopsida</taxon>
        <taxon>Liliopsida</taxon>
        <taxon>Poales</taxon>
        <taxon>Bromeliaceae</taxon>
        <taxon>Bromelioideae</taxon>
        <taxon>Ananas</taxon>
    </lineage>
</organism>
<evidence type="ECO:0000256" key="1">
    <source>
        <dbReference type="SAM" id="MobiDB-lite"/>
    </source>
</evidence>
<gene>
    <name evidence="2" type="ORF">CB5_LOCUS17960</name>
</gene>
<protein>
    <submittedName>
        <fullName evidence="2">Uncharacterized protein</fullName>
    </submittedName>
</protein>
<proteinExistence type="predicted"/>
<reference evidence="2" key="1">
    <citation type="submission" date="2020-07" db="EMBL/GenBank/DDBJ databases">
        <authorList>
            <person name="Lin J."/>
        </authorList>
    </citation>
    <scope>NUCLEOTIDE SEQUENCE</scope>
</reference>
<evidence type="ECO:0000313" key="2">
    <source>
        <dbReference type="EMBL" id="CAD1834749.1"/>
    </source>
</evidence>
<feature type="compositionally biased region" description="Pro residues" evidence="1">
    <location>
        <begin position="113"/>
        <end position="133"/>
    </location>
</feature>
<dbReference type="EMBL" id="LR862152">
    <property type="protein sequence ID" value="CAD1834749.1"/>
    <property type="molecule type" value="Genomic_DNA"/>
</dbReference>